<organism evidence="1 2">
    <name type="scientific">Liparis tanakae</name>
    <name type="common">Tanaka's snailfish</name>
    <dbReference type="NCBI Taxonomy" id="230148"/>
    <lineage>
        <taxon>Eukaryota</taxon>
        <taxon>Metazoa</taxon>
        <taxon>Chordata</taxon>
        <taxon>Craniata</taxon>
        <taxon>Vertebrata</taxon>
        <taxon>Euteleostomi</taxon>
        <taxon>Actinopterygii</taxon>
        <taxon>Neopterygii</taxon>
        <taxon>Teleostei</taxon>
        <taxon>Neoteleostei</taxon>
        <taxon>Acanthomorphata</taxon>
        <taxon>Eupercaria</taxon>
        <taxon>Perciformes</taxon>
        <taxon>Cottioidei</taxon>
        <taxon>Cottales</taxon>
        <taxon>Liparidae</taxon>
        <taxon>Liparis</taxon>
    </lineage>
</organism>
<protein>
    <submittedName>
        <fullName evidence="1">Uncharacterized protein</fullName>
    </submittedName>
</protein>
<evidence type="ECO:0000313" key="1">
    <source>
        <dbReference type="EMBL" id="TNN76439.1"/>
    </source>
</evidence>
<accession>A0A4Z2IEA7</accession>
<gene>
    <name evidence="1" type="ORF">EYF80_013304</name>
</gene>
<name>A0A4Z2IEA7_9TELE</name>
<evidence type="ECO:0000313" key="2">
    <source>
        <dbReference type="Proteomes" id="UP000314294"/>
    </source>
</evidence>
<dbReference type="Proteomes" id="UP000314294">
    <property type="component" value="Unassembled WGS sequence"/>
</dbReference>
<dbReference type="AlphaFoldDB" id="A0A4Z2IEA7"/>
<comment type="caution">
    <text evidence="1">The sequence shown here is derived from an EMBL/GenBank/DDBJ whole genome shotgun (WGS) entry which is preliminary data.</text>
</comment>
<reference evidence="1 2" key="1">
    <citation type="submission" date="2019-03" db="EMBL/GenBank/DDBJ databases">
        <title>First draft genome of Liparis tanakae, snailfish: a comprehensive survey of snailfish specific genes.</title>
        <authorList>
            <person name="Kim W."/>
            <person name="Song I."/>
            <person name="Jeong J.-H."/>
            <person name="Kim D."/>
            <person name="Kim S."/>
            <person name="Ryu S."/>
            <person name="Song J.Y."/>
            <person name="Lee S.K."/>
        </authorList>
    </citation>
    <scope>NUCLEOTIDE SEQUENCE [LARGE SCALE GENOMIC DNA]</scope>
    <source>
        <tissue evidence="1">Muscle</tissue>
    </source>
</reference>
<dbReference type="EMBL" id="SRLO01000093">
    <property type="protein sequence ID" value="TNN76439.1"/>
    <property type="molecule type" value="Genomic_DNA"/>
</dbReference>
<keyword evidence="2" id="KW-1185">Reference proteome</keyword>
<sequence>MDSASPTKRFCPWALRAHQKPPELQMSPYGLLRGKPIPRHLCGWKVLNKSPVSCHVAGDRRTGTVLTSEHGYLLAQGGTASHCYAVLWLRGVRTPERR</sequence>
<proteinExistence type="predicted"/>